<organism evidence="1 2">
    <name type="scientific">Neisseria elongata subsp. glycolytica ATCC 29315</name>
    <dbReference type="NCBI Taxonomy" id="546263"/>
    <lineage>
        <taxon>Bacteria</taxon>
        <taxon>Pseudomonadati</taxon>
        <taxon>Pseudomonadota</taxon>
        <taxon>Betaproteobacteria</taxon>
        <taxon>Neisseriales</taxon>
        <taxon>Neisseriaceae</taxon>
        <taxon>Neisseria</taxon>
    </lineage>
</organism>
<evidence type="ECO:0000313" key="2">
    <source>
        <dbReference type="Proteomes" id="UP000005536"/>
    </source>
</evidence>
<dbReference type="EMBL" id="ADBF01000012">
    <property type="protein sequence ID" value="EFE50725.1"/>
    <property type="molecule type" value="Genomic_DNA"/>
</dbReference>
<accession>D4DN07</accession>
<dbReference type="Proteomes" id="UP000005536">
    <property type="component" value="Unassembled WGS sequence"/>
</dbReference>
<proteinExistence type="predicted"/>
<protein>
    <submittedName>
        <fullName evidence="1">Uncharacterized protein</fullName>
    </submittedName>
</protein>
<reference evidence="1 2" key="1">
    <citation type="submission" date="2010-02" db="EMBL/GenBank/DDBJ databases">
        <authorList>
            <person name="Weinstock G."/>
            <person name="Sodergren E."/>
            <person name="Clifton S."/>
            <person name="Fulton L."/>
            <person name="Fulton B."/>
            <person name="Courtney L."/>
            <person name="Fronick C."/>
            <person name="Harrison M."/>
            <person name="Strong C."/>
            <person name="Farmer C."/>
            <person name="Delahaunty K."/>
            <person name="Markovic C."/>
            <person name="Hall O."/>
            <person name="Minx P."/>
            <person name="Tomlinson C."/>
            <person name="Mitreva M."/>
            <person name="Nelson J."/>
            <person name="Hou S."/>
            <person name="Wollam A."/>
            <person name="Pepin K.H."/>
            <person name="Johnson M."/>
            <person name="Bhonagiri V."/>
            <person name="Zhang X."/>
            <person name="Suruliraj S."/>
            <person name="Warren W."/>
            <person name="Chinwalla A."/>
            <person name="Mardis E.R."/>
            <person name="Wilson R.K."/>
        </authorList>
    </citation>
    <scope>NUCLEOTIDE SEQUENCE [LARGE SCALE GENOMIC DNA]</scope>
    <source>
        <strain evidence="1 2">ATCC 29315</strain>
    </source>
</reference>
<name>D4DN07_NEIEG</name>
<sequence length="46" mass="4790">MFSGSLEAQKAACTPFLPSFQTAFGLPENGAGQVSAKQTYLPAITL</sequence>
<dbReference type="AlphaFoldDB" id="D4DN07"/>
<gene>
    <name evidence="1" type="ORF">NEIELOOT_00431</name>
</gene>
<evidence type="ECO:0000313" key="1">
    <source>
        <dbReference type="EMBL" id="EFE50725.1"/>
    </source>
</evidence>
<comment type="caution">
    <text evidence="1">The sequence shown here is derived from an EMBL/GenBank/DDBJ whole genome shotgun (WGS) entry which is preliminary data.</text>
</comment>